<organism evidence="2 3">
    <name type="scientific">Portunus trituberculatus</name>
    <name type="common">Swimming crab</name>
    <name type="synonym">Neptunus trituberculatus</name>
    <dbReference type="NCBI Taxonomy" id="210409"/>
    <lineage>
        <taxon>Eukaryota</taxon>
        <taxon>Metazoa</taxon>
        <taxon>Ecdysozoa</taxon>
        <taxon>Arthropoda</taxon>
        <taxon>Crustacea</taxon>
        <taxon>Multicrustacea</taxon>
        <taxon>Malacostraca</taxon>
        <taxon>Eumalacostraca</taxon>
        <taxon>Eucarida</taxon>
        <taxon>Decapoda</taxon>
        <taxon>Pleocyemata</taxon>
        <taxon>Brachyura</taxon>
        <taxon>Eubrachyura</taxon>
        <taxon>Portunoidea</taxon>
        <taxon>Portunidae</taxon>
        <taxon>Portuninae</taxon>
        <taxon>Portunus</taxon>
    </lineage>
</organism>
<proteinExistence type="predicted"/>
<dbReference type="EMBL" id="VSRR010012673">
    <property type="protein sequence ID" value="MPC54834.1"/>
    <property type="molecule type" value="Genomic_DNA"/>
</dbReference>
<evidence type="ECO:0000256" key="1">
    <source>
        <dbReference type="SAM" id="MobiDB-lite"/>
    </source>
</evidence>
<evidence type="ECO:0000313" key="2">
    <source>
        <dbReference type="EMBL" id="MPC54834.1"/>
    </source>
</evidence>
<gene>
    <name evidence="2" type="ORF">E2C01_048763</name>
</gene>
<feature type="compositionally biased region" description="Basic and acidic residues" evidence="1">
    <location>
        <begin position="20"/>
        <end position="32"/>
    </location>
</feature>
<name>A0A5B7GE87_PORTR</name>
<protein>
    <submittedName>
        <fullName evidence="2">Uncharacterized protein</fullName>
    </submittedName>
</protein>
<sequence>MVMRAYRDQGWLVVGFSDASKEEESNHKEIHDNLSCSHNVHQQAPSPISGSPSHTPLPPVTNHHILTDSKGHPAPHA</sequence>
<comment type="caution">
    <text evidence="2">The sequence shown here is derived from an EMBL/GenBank/DDBJ whole genome shotgun (WGS) entry which is preliminary data.</text>
</comment>
<keyword evidence="3" id="KW-1185">Reference proteome</keyword>
<feature type="region of interest" description="Disordered" evidence="1">
    <location>
        <begin position="20"/>
        <end position="77"/>
    </location>
</feature>
<dbReference type="Proteomes" id="UP000324222">
    <property type="component" value="Unassembled WGS sequence"/>
</dbReference>
<evidence type="ECO:0000313" key="3">
    <source>
        <dbReference type="Proteomes" id="UP000324222"/>
    </source>
</evidence>
<reference evidence="2 3" key="1">
    <citation type="submission" date="2019-05" db="EMBL/GenBank/DDBJ databases">
        <title>Another draft genome of Portunus trituberculatus and its Hox gene families provides insights of decapod evolution.</title>
        <authorList>
            <person name="Jeong J.-H."/>
            <person name="Song I."/>
            <person name="Kim S."/>
            <person name="Choi T."/>
            <person name="Kim D."/>
            <person name="Ryu S."/>
            <person name="Kim W."/>
        </authorList>
    </citation>
    <scope>NUCLEOTIDE SEQUENCE [LARGE SCALE GENOMIC DNA]</scope>
    <source>
        <tissue evidence="2">Muscle</tissue>
    </source>
</reference>
<accession>A0A5B7GE87</accession>
<feature type="compositionally biased region" description="Polar residues" evidence="1">
    <location>
        <begin position="34"/>
        <end position="54"/>
    </location>
</feature>
<dbReference type="AlphaFoldDB" id="A0A5B7GE87"/>